<keyword evidence="4 5" id="KW-0472">Membrane</keyword>
<dbReference type="NCBIfam" id="NF037968">
    <property type="entry name" value="SemiSWEET_2"/>
    <property type="match status" value="1"/>
</dbReference>
<dbReference type="AlphaFoldDB" id="B3EPB8"/>
<proteinExistence type="predicted"/>
<keyword evidence="2 5" id="KW-0812">Transmembrane</keyword>
<evidence type="ECO:0000256" key="4">
    <source>
        <dbReference type="ARBA" id="ARBA00023136"/>
    </source>
</evidence>
<evidence type="ECO:0000256" key="3">
    <source>
        <dbReference type="ARBA" id="ARBA00022989"/>
    </source>
</evidence>
<dbReference type="InterPro" id="IPR047662">
    <property type="entry name" value="SemiSWEET"/>
</dbReference>
<dbReference type="KEGG" id="cpb:Cphamn1_2356"/>
<evidence type="ECO:0000256" key="2">
    <source>
        <dbReference type="ARBA" id="ARBA00022692"/>
    </source>
</evidence>
<dbReference type="eggNOG" id="COG4095">
    <property type="taxonomic scope" value="Bacteria"/>
</dbReference>
<dbReference type="GO" id="GO:0051119">
    <property type="term" value="F:sugar transmembrane transporter activity"/>
    <property type="evidence" value="ECO:0007669"/>
    <property type="project" value="InterPro"/>
</dbReference>
<gene>
    <name evidence="6" type="ordered locus">Cphamn1_2356</name>
</gene>
<dbReference type="Gene3D" id="1.20.1280.290">
    <property type="match status" value="1"/>
</dbReference>
<comment type="subcellular location">
    <subcellularLocation>
        <location evidence="1">Membrane</location>
        <topology evidence="1">Multi-pass membrane protein</topology>
    </subcellularLocation>
</comment>
<reference evidence="6" key="1">
    <citation type="submission" date="2008-06" db="EMBL/GenBank/DDBJ databases">
        <title>Complete sequence of Chlorobium phaeobacteroides BS1.</title>
        <authorList>
            <consortium name="US DOE Joint Genome Institute"/>
            <person name="Lucas S."/>
            <person name="Copeland A."/>
            <person name="Lapidus A."/>
            <person name="Glavina del Rio T."/>
            <person name="Dalin E."/>
            <person name="Tice H."/>
            <person name="Bruce D."/>
            <person name="Goodwin L."/>
            <person name="Pitluck S."/>
            <person name="Schmutz J."/>
            <person name="Larimer F."/>
            <person name="Land M."/>
            <person name="Hauser L."/>
            <person name="Kyrpides N."/>
            <person name="Ovchinnikova G."/>
            <person name="Li T."/>
            <person name="Liu Z."/>
            <person name="Zhao F."/>
            <person name="Overmann J."/>
            <person name="Bryant D.A."/>
            <person name="Richardson P."/>
        </authorList>
    </citation>
    <scope>NUCLEOTIDE SEQUENCE [LARGE SCALE GENOMIC DNA]</scope>
    <source>
        <strain evidence="6">BS1</strain>
    </source>
</reference>
<dbReference type="InterPro" id="IPR006603">
    <property type="entry name" value="PQ-loop_rpt"/>
</dbReference>
<feature type="transmembrane region" description="Helical" evidence="5">
    <location>
        <begin position="36"/>
        <end position="56"/>
    </location>
</feature>
<keyword evidence="3 5" id="KW-1133">Transmembrane helix</keyword>
<protein>
    <recommendedName>
        <fullName evidence="7">MtN3 and saliva related transmembrane protein</fullName>
    </recommendedName>
</protein>
<name>B3EPB8_CHLPB</name>
<evidence type="ECO:0008006" key="7">
    <source>
        <dbReference type="Google" id="ProtNLM"/>
    </source>
</evidence>
<evidence type="ECO:0000313" key="6">
    <source>
        <dbReference type="EMBL" id="ACE05257.1"/>
    </source>
</evidence>
<organism evidence="6">
    <name type="scientific">Chlorobium phaeobacteroides (strain BS1)</name>
    <dbReference type="NCBI Taxonomy" id="331678"/>
    <lineage>
        <taxon>Bacteria</taxon>
        <taxon>Pseudomonadati</taxon>
        <taxon>Chlorobiota</taxon>
        <taxon>Chlorobiia</taxon>
        <taxon>Chlorobiales</taxon>
        <taxon>Chlorobiaceae</taxon>
        <taxon>Chlorobium/Pelodictyon group</taxon>
        <taxon>Chlorobium</taxon>
    </lineage>
</organism>
<dbReference type="STRING" id="331678.Cphamn1_2356"/>
<sequence>MNELEYIGYAAGFITTLALLPQAIKVIRSKQTRDISLLWIVFMIIGIFLWLCYGYANESLPMTIANAVTLLLLTVILLFKLRFK</sequence>
<dbReference type="GO" id="GO:0016020">
    <property type="term" value="C:membrane"/>
    <property type="evidence" value="ECO:0007669"/>
    <property type="project" value="UniProtKB-SubCell"/>
</dbReference>
<dbReference type="OrthoDB" id="122062at2"/>
<dbReference type="HOGENOM" id="CLU_135915_1_1_10"/>
<dbReference type="Pfam" id="PF04193">
    <property type="entry name" value="PQ-loop"/>
    <property type="match status" value="1"/>
</dbReference>
<feature type="transmembrane region" description="Helical" evidence="5">
    <location>
        <begin position="62"/>
        <end position="81"/>
    </location>
</feature>
<evidence type="ECO:0000256" key="5">
    <source>
        <dbReference type="SAM" id="Phobius"/>
    </source>
</evidence>
<evidence type="ECO:0000256" key="1">
    <source>
        <dbReference type="ARBA" id="ARBA00004141"/>
    </source>
</evidence>
<accession>B3EPB8</accession>
<dbReference type="EMBL" id="CP001101">
    <property type="protein sequence ID" value="ACE05257.1"/>
    <property type="molecule type" value="Genomic_DNA"/>
</dbReference>
<feature type="transmembrane region" description="Helical" evidence="5">
    <location>
        <begin position="6"/>
        <end position="24"/>
    </location>
</feature>